<sequence>MEAGSRKPSWRLSHHRSNSSQSACSRAAQAGATPEGRKVRNADREPKPKPDRQGSTGTYLTYESRLSTGTNGLCAVFWQDKAIGAMLAELA</sequence>
<feature type="compositionally biased region" description="Low complexity" evidence="1">
    <location>
        <begin position="18"/>
        <end position="32"/>
    </location>
</feature>
<dbReference type="GeneID" id="28857292"/>
<protein>
    <submittedName>
        <fullName evidence="2">Uncharacterized protein</fullName>
    </submittedName>
</protein>
<reference evidence="2 3" key="1">
    <citation type="journal article" date="2016" name="PLoS Pathog.">
        <title>Biosynthesis of antibiotic leucinostatins in bio-control fungus Purpureocillium lilacinum and their inhibition on phytophthora revealed by genome mining.</title>
        <authorList>
            <person name="Wang G."/>
            <person name="Liu Z."/>
            <person name="Lin R."/>
            <person name="Li E."/>
            <person name="Mao Z."/>
            <person name="Ling J."/>
            <person name="Yang Y."/>
            <person name="Yin W.B."/>
            <person name="Xie B."/>
        </authorList>
    </citation>
    <scope>NUCLEOTIDE SEQUENCE [LARGE SCALE GENOMIC DNA]</scope>
    <source>
        <strain evidence="2">170</strain>
    </source>
</reference>
<dbReference type="AlphaFoldDB" id="A0A179FYM9"/>
<accession>A0A179FYM9</accession>
<dbReference type="Proteomes" id="UP000078397">
    <property type="component" value="Unassembled WGS sequence"/>
</dbReference>
<name>A0A179FYM9_METCM</name>
<comment type="caution">
    <text evidence="2">The sequence shown here is derived from an EMBL/GenBank/DDBJ whole genome shotgun (WGS) entry which is preliminary data.</text>
</comment>
<dbReference type="RefSeq" id="XP_018146690.1">
    <property type="nucleotide sequence ID" value="XM_018293298.1"/>
</dbReference>
<dbReference type="KEGG" id="pchm:VFPPC_15545"/>
<feature type="region of interest" description="Disordered" evidence="1">
    <location>
        <begin position="1"/>
        <end position="60"/>
    </location>
</feature>
<dbReference type="EMBL" id="LSBJ02000002">
    <property type="protein sequence ID" value="OAQ70153.1"/>
    <property type="molecule type" value="Genomic_DNA"/>
</dbReference>
<feature type="compositionally biased region" description="Basic and acidic residues" evidence="1">
    <location>
        <begin position="35"/>
        <end position="52"/>
    </location>
</feature>
<organism evidence="2 3">
    <name type="scientific">Pochonia chlamydosporia 170</name>
    <dbReference type="NCBI Taxonomy" id="1380566"/>
    <lineage>
        <taxon>Eukaryota</taxon>
        <taxon>Fungi</taxon>
        <taxon>Dikarya</taxon>
        <taxon>Ascomycota</taxon>
        <taxon>Pezizomycotina</taxon>
        <taxon>Sordariomycetes</taxon>
        <taxon>Hypocreomycetidae</taxon>
        <taxon>Hypocreales</taxon>
        <taxon>Clavicipitaceae</taxon>
        <taxon>Pochonia</taxon>
    </lineage>
</organism>
<evidence type="ECO:0000313" key="2">
    <source>
        <dbReference type="EMBL" id="OAQ70153.1"/>
    </source>
</evidence>
<evidence type="ECO:0000256" key="1">
    <source>
        <dbReference type="SAM" id="MobiDB-lite"/>
    </source>
</evidence>
<keyword evidence="3" id="KW-1185">Reference proteome</keyword>
<feature type="compositionally biased region" description="Basic residues" evidence="1">
    <location>
        <begin position="8"/>
        <end position="17"/>
    </location>
</feature>
<evidence type="ECO:0000313" key="3">
    <source>
        <dbReference type="Proteomes" id="UP000078397"/>
    </source>
</evidence>
<proteinExistence type="predicted"/>
<gene>
    <name evidence="2" type="ORF">VFPPC_15545</name>
</gene>